<evidence type="ECO:0000259" key="1">
    <source>
        <dbReference type="Pfam" id="PF13966"/>
    </source>
</evidence>
<keyword evidence="3" id="KW-1185">Reference proteome</keyword>
<feature type="domain" description="Reverse transcriptase zinc-binding" evidence="1">
    <location>
        <begin position="41"/>
        <end position="90"/>
    </location>
</feature>
<protein>
    <recommendedName>
        <fullName evidence="1">Reverse transcriptase zinc-binding domain-containing protein</fullName>
    </recommendedName>
</protein>
<evidence type="ECO:0000313" key="3">
    <source>
        <dbReference type="Proteomes" id="UP001311915"/>
    </source>
</evidence>
<dbReference type="Pfam" id="PF13966">
    <property type="entry name" value="zf-RVT"/>
    <property type="match status" value="1"/>
</dbReference>
<dbReference type="EMBL" id="JAWPEI010000006">
    <property type="protein sequence ID" value="KAK4724930.1"/>
    <property type="molecule type" value="Genomic_DNA"/>
</dbReference>
<dbReference type="PANTHER" id="PTHR33116">
    <property type="entry name" value="REVERSE TRANSCRIPTASE ZINC-BINDING DOMAIN-CONTAINING PROTEIN-RELATED-RELATED"/>
    <property type="match status" value="1"/>
</dbReference>
<dbReference type="InterPro" id="IPR026960">
    <property type="entry name" value="RVT-Znf"/>
</dbReference>
<proteinExistence type="predicted"/>
<gene>
    <name evidence="2" type="ORF">R3W88_027709</name>
</gene>
<evidence type="ECO:0000313" key="2">
    <source>
        <dbReference type="EMBL" id="KAK4724930.1"/>
    </source>
</evidence>
<comment type="caution">
    <text evidence="2">The sequence shown here is derived from an EMBL/GenBank/DDBJ whole genome shotgun (WGS) entry which is preliminary data.</text>
</comment>
<accession>A0AAV9LGT1</accession>
<name>A0AAV9LGT1_9SOLN</name>
<dbReference type="Proteomes" id="UP001311915">
    <property type="component" value="Unassembled WGS sequence"/>
</dbReference>
<dbReference type="AlphaFoldDB" id="A0AAV9LGT1"/>
<dbReference type="PANTHER" id="PTHR33116:SF84">
    <property type="entry name" value="RNA-DIRECTED DNA POLYMERASE"/>
    <property type="match status" value="1"/>
</dbReference>
<reference evidence="2 3" key="1">
    <citation type="submission" date="2023-10" db="EMBL/GenBank/DDBJ databases">
        <title>Genome-Wide Identification Analysis in wild type Solanum Pinnatisectum Reveals Some Genes Defensing Phytophthora Infestans.</title>
        <authorList>
            <person name="Sun C."/>
        </authorList>
    </citation>
    <scope>NUCLEOTIDE SEQUENCE [LARGE SCALE GENOMIC DNA]</scope>
    <source>
        <strain evidence="2">LQN</strain>
        <tissue evidence="2">Leaf</tissue>
    </source>
</reference>
<organism evidence="2 3">
    <name type="scientific">Solanum pinnatisectum</name>
    <name type="common">tansyleaf nightshade</name>
    <dbReference type="NCBI Taxonomy" id="50273"/>
    <lineage>
        <taxon>Eukaryota</taxon>
        <taxon>Viridiplantae</taxon>
        <taxon>Streptophyta</taxon>
        <taxon>Embryophyta</taxon>
        <taxon>Tracheophyta</taxon>
        <taxon>Spermatophyta</taxon>
        <taxon>Magnoliopsida</taxon>
        <taxon>eudicotyledons</taxon>
        <taxon>Gunneridae</taxon>
        <taxon>Pentapetalae</taxon>
        <taxon>asterids</taxon>
        <taxon>lamiids</taxon>
        <taxon>Solanales</taxon>
        <taxon>Solanaceae</taxon>
        <taxon>Solanoideae</taxon>
        <taxon>Solaneae</taxon>
        <taxon>Solanum</taxon>
    </lineage>
</organism>
<sequence>MTCWYQDGRYILTPTGSYSVSQSYQALLGTLPKMQEADLIWIWLAYQERLLTKERLIRLNIPIDTNQCCLCEKDQEETQMHLFAECRWIAEVRSKLSSWLGIAIQCKGVYSTLQWIKRSRWKQFQKEIVASVWGAMVYYTWQLRKSRIFKHSSVQPEYVITQIQKEIRERVYMLQSTKRALRCQRLILRLM</sequence>